<evidence type="ECO:0000313" key="4">
    <source>
        <dbReference type="EMBL" id="MBT1172441.1"/>
    </source>
</evidence>
<evidence type="ECO:0000313" key="5">
    <source>
        <dbReference type="Proteomes" id="UP000773064"/>
    </source>
</evidence>
<feature type="domain" description="Solute-binding protein family 3/N-terminal" evidence="3">
    <location>
        <begin position="48"/>
        <end position="285"/>
    </location>
</feature>
<comment type="caution">
    <text evidence="4">The sequence shown here is derived from an EMBL/GenBank/DDBJ whole genome shotgun (WGS) entry which is preliminary data.</text>
</comment>
<reference evidence="4 5" key="1">
    <citation type="journal article" date="2021" name="Environ. Microbiol.">
        <title>Genetic insights into the dark matter of the mammalian gut microbiota through targeted genome reconstruction.</title>
        <authorList>
            <person name="Lugli G.A."/>
            <person name="Alessandri G."/>
            <person name="Milani C."/>
            <person name="Viappiani A."/>
            <person name="Fontana F."/>
            <person name="Tarracchini C."/>
            <person name="Mancabelli L."/>
            <person name="Argentini C."/>
            <person name="Ruiz L."/>
            <person name="Margolles A."/>
            <person name="van Sinderen D."/>
            <person name="Turroni F."/>
            <person name="Ventura M."/>
        </authorList>
    </citation>
    <scope>NUCLEOTIDE SEQUENCE [LARGE SCALE GENOMIC DNA]</scope>
    <source>
        <strain evidence="4 5">MA2</strain>
    </source>
</reference>
<feature type="signal peptide" evidence="2">
    <location>
        <begin position="1"/>
        <end position="36"/>
    </location>
</feature>
<protein>
    <submittedName>
        <fullName evidence="4">Transporter substrate-binding domain-containing protein</fullName>
    </submittedName>
</protein>
<evidence type="ECO:0000256" key="2">
    <source>
        <dbReference type="SAM" id="SignalP"/>
    </source>
</evidence>
<dbReference type="SMART" id="SM00062">
    <property type="entry name" value="PBPb"/>
    <property type="match status" value="1"/>
</dbReference>
<dbReference type="EMBL" id="JAFEJS010000002">
    <property type="protein sequence ID" value="MBT1172441.1"/>
    <property type="molecule type" value="Genomic_DNA"/>
</dbReference>
<name>A0ABS5UNI0_9BIFI</name>
<dbReference type="SUPFAM" id="SSF53850">
    <property type="entry name" value="Periplasmic binding protein-like II"/>
    <property type="match status" value="1"/>
</dbReference>
<dbReference type="RefSeq" id="WP_214357717.1">
    <property type="nucleotide sequence ID" value="NZ_JAFEJS010000002.1"/>
</dbReference>
<dbReference type="PANTHER" id="PTHR35936:SF19">
    <property type="entry name" value="AMINO-ACID-BINDING PROTEIN YXEM-RELATED"/>
    <property type="match status" value="1"/>
</dbReference>
<gene>
    <name evidence="4" type="ORF">JS528_03500</name>
</gene>
<dbReference type="Gene3D" id="3.40.190.10">
    <property type="entry name" value="Periplasmic binding protein-like II"/>
    <property type="match status" value="2"/>
</dbReference>
<dbReference type="Proteomes" id="UP000773064">
    <property type="component" value="Unassembled WGS sequence"/>
</dbReference>
<accession>A0ABS5UNI0</accession>
<proteinExistence type="predicted"/>
<sequence length="293" mass="32278">MNTRHGNSNGLFRRVLAGGIAVLLAMGLAACGSAQAAQESDSSTGVRTIRAVTGGSPAPYTYKDESGTLTGENIELTKAIFKELPQYKLEFETADFKAIFPGLDSGRYQIGVNNFAKTDERKDKYLFSKPIYKNRYVAVVAPGSSITKVDSLSDLAGHTMLTSADGTNISIALQKYNKSNPDDQINLKFSSVDIPDEIRQVENGQVDAIIIDGPMFDFYTKKLNSKTQAIELGEKVSQELQDQNYSYLVFPKGEEKLRDEVNEVLTRFDKDGTTKKLTEKWFGSDQTPSPDAR</sequence>
<organism evidence="4 5">
    <name type="scientific">Bifidobacterium santillanense</name>
    <dbReference type="NCBI Taxonomy" id="2809028"/>
    <lineage>
        <taxon>Bacteria</taxon>
        <taxon>Bacillati</taxon>
        <taxon>Actinomycetota</taxon>
        <taxon>Actinomycetes</taxon>
        <taxon>Bifidobacteriales</taxon>
        <taxon>Bifidobacteriaceae</taxon>
        <taxon>Bifidobacterium</taxon>
    </lineage>
</organism>
<dbReference type="Pfam" id="PF00497">
    <property type="entry name" value="SBP_bac_3"/>
    <property type="match status" value="1"/>
</dbReference>
<keyword evidence="5" id="KW-1185">Reference proteome</keyword>
<keyword evidence="1 2" id="KW-0732">Signal</keyword>
<feature type="chain" id="PRO_5045364299" evidence="2">
    <location>
        <begin position="37"/>
        <end position="293"/>
    </location>
</feature>
<dbReference type="PROSITE" id="PS51257">
    <property type="entry name" value="PROKAR_LIPOPROTEIN"/>
    <property type="match status" value="1"/>
</dbReference>
<evidence type="ECO:0000259" key="3">
    <source>
        <dbReference type="SMART" id="SM00062"/>
    </source>
</evidence>
<dbReference type="PANTHER" id="PTHR35936">
    <property type="entry name" value="MEMBRANE-BOUND LYTIC MUREIN TRANSGLYCOSYLASE F"/>
    <property type="match status" value="1"/>
</dbReference>
<evidence type="ECO:0000256" key="1">
    <source>
        <dbReference type="ARBA" id="ARBA00022729"/>
    </source>
</evidence>
<dbReference type="InterPro" id="IPR001638">
    <property type="entry name" value="Solute-binding_3/MltF_N"/>
</dbReference>